<evidence type="ECO:0000313" key="3">
    <source>
        <dbReference type="Proteomes" id="UP000035680"/>
    </source>
</evidence>
<reference evidence="4" key="2">
    <citation type="submission" date="2015-08" db="UniProtKB">
        <authorList>
            <consortium name="WormBaseParasite"/>
        </authorList>
    </citation>
    <scope>IDENTIFICATION</scope>
</reference>
<accession>A0A0K0FY77</accession>
<proteinExistence type="predicted"/>
<feature type="signal peptide" evidence="2">
    <location>
        <begin position="1"/>
        <end position="21"/>
    </location>
</feature>
<evidence type="ECO:0000256" key="1">
    <source>
        <dbReference type="SAM" id="MobiDB-lite"/>
    </source>
</evidence>
<protein>
    <submittedName>
        <fullName evidence="4">Hypotheticial protein</fullName>
    </submittedName>
</protein>
<evidence type="ECO:0000256" key="2">
    <source>
        <dbReference type="SAM" id="SignalP"/>
    </source>
</evidence>
<dbReference type="WBParaSite" id="SVE_1740300.1">
    <property type="protein sequence ID" value="SVE_1740300.1"/>
    <property type="gene ID" value="SVE_1740300"/>
</dbReference>
<feature type="compositionally biased region" description="Basic and acidic residues" evidence="1">
    <location>
        <begin position="111"/>
        <end position="124"/>
    </location>
</feature>
<reference evidence="3" key="1">
    <citation type="submission" date="2014-07" db="EMBL/GenBank/DDBJ databases">
        <authorList>
            <person name="Martin A.A"/>
            <person name="De Silva N."/>
        </authorList>
    </citation>
    <scope>NUCLEOTIDE SEQUENCE</scope>
</reference>
<organism evidence="3 4">
    <name type="scientific">Strongyloides venezuelensis</name>
    <name type="common">Threadworm</name>
    <dbReference type="NCBI Taxonomy" id="75913"/>
    <lineage>
        <taxon>Eukaryota</taxon>
        <taxon>Metazoa</taxon>
        <taxon>Ecdysozoa</taxon>
        <taxon>Nematoda</taxon>
        <taxon>Chromadorea</taxon>
        <taxon>Rhabditida</taxon>
        <taxon>Tylenchina</taxon>
        <taxon>Panagrolaimomorpha</taxon>
        <taxon>Strongyloidoidea</taxon>
        <taxon>Strongyloididae</taxon>
        <taxon>Strongyloides</taxon>
    </lineage>
</organism>
<dbReference type="AlphaFoldDB" id="A0A0K0FY77"/>
<feature type="region of interest" description="Disordered" evidence="1">
    <location>
        <begin position="101"/>
        <end position="124"/>
    </location>
</feature>
<feature type="chain" id="PRO_5005330311" evidence="2">
    <location>
        <begin position="22"/>
        <end position="124"/>
    </location>
</feature>
<sequence length="124" mass="14426">MKLRNCIFYVHVLIAFTGQHSSTLPTIQTNDYVSYNINDCLKSNLTKAYSDICIKIHKFLLDSITVIYQQYEDTKQQISKSMEKFLNSLLKIDTQPNEDEANNSLINRVENTPKNDNDKYIRSI</sequence>
<evidence type="ECO:0000313" key="4">
    <source>
        <dbReference type="WBParaSite" id="SVE_1740300.1"/>
    </source>
</evidence>
<dbReference type="Proteomes" id="UP000035680">
    <property type="component" value="Unassembled WGS sequence"/>
</dbReference>
<name>A0A0K0FY77_STRVS</name>
<keyword evidence="3" id="KW-1185">Reference proteome</keyword>
<keyword evidence="2" id="KW-0732">Signal</keyword>